<feature type="compositionally biased region" description="Basic and acidic residues" evidence="1">
    <location>
        <begin position="155"/>
        <end position="165"/>
    </location>
</feature>
<organism evidence="3 4">
    <name type="scientific">Lagenidium giganteum</name>
    <dbReference type="NCBI Taxonomy" id="4803"/>
    <lineage>
        <taxon>Eukaryota</taxon>
        <taxon>Sar</taxon>
        <taxon>Stramenopiles</taxon>
        <taxon>Oomycota</taxon>
        <taxon>Peronosporomycetes</taxon>
        <taxon>Pythiales</taxon>
        <taxon>Pythiaceae</taxon>
    </lineage>
</organism>
<dbReference type="PANTHER" id="PTHR31827:SF1">
    <property type="entry name" value="EMB|CAB89363.1"/>
    <property type="match status" value="1"/>
</dbReference>
<sequence length="514" mass="56537">ALRNTPASRGVAVPFLRHFERACGSDTRGRSTARRDKMWRSLHQASTSRASAVVRAGTFDGNQTETRHDADFSVAYVEFGAVDRDRRSHSWEHCARVQPVEARWIARNFSSSSGSSGRCSADKVLDYRPRSQSFPDQVIRRVTHNESLVNDEEPCDSRKSSEQRSRPGGAKKHSTAGRYYAKRCSVNGCSNIAVSKHLCRGHGGGRRCGALVAINVRKVEAHFVGLMAVASDASCRKSKRFCVDHLLLEDESSISISDTKASADTRRGQTRNDGALGIRVESLESRWIICNLSLLGSVPDTYSARKEEDRQSRSSSAAAQTVRSTRKQQAPSTVQEPCEVRTLSQKHSLRVHANNGSARGHYYAKRCCIESCSNVAVSRRLCRGHGGGRRCQVPGCTKCAQSRSRFCWAHGGGKRCEVEGCSRSRKSKRFCVNHVALEEASAVRVRNSFASDVQVPRHHQAAVTAASVPKTANILPSLKVALRRARLIDAIPFARGMTLHHRISSRPAFACVGP</sequence>
<feature type="region of interest" description="Disordered" evidence="1">
    <location>
        <begin position="303"/>
        <end position="337"/>
    </location>
</feature>
<evidence type="ECO:0000313" key="4">
    <source>
        <dbReference type="Proteomes" id="UP001146120"/>
    </source>
</evidence>
<feature type="non-terminal residue" evidence="3">
    <location>
        <position position="1"/>
    </location>
</feature>
<reference evidence="3" key="1">
    <citation type="submission" date="2022-11" db="EMBL/GenBank/DDBJ databases">
        <authorList>
            <person name="Morgan W.R."/>
            <person name="Tartar A."/>
        </authorList>
    </citation>
    <scope>NUCLEOTIDE SEQUENCE</scope>
    <source>
        <strain evidence="3">ARSEF 373</strain>
    </source>
</reference>
<keyword evidence="4" id="KW-1185">Reference proteome</keyword>
<feature type="region of interest" description="Disordered" evidence="1">
    <location>
        <begin position="142"/>
        <end position="174"/>
    </location>
</feature>
<dbReference type="InterPro" id="IPR056866">
    <property type="entry name" value="Znf_WRKY19"/>
</dbReference>
<feature type="compositionally biased region" description="Low complexity" evidence="1">
    <location>
        <begin position="313"/>
        <end position="323"/>
    </location>
</feature>
<evidence type="ECO:0000313" key="3">
    <source>
        <dbReference type="EMBL" id="DAZ92950.1"/>
    </source>
</evidence>
<evidence type="ECO:0000259" key="2">
    <source>
        <dbReference type="Pfam" id="PF24906"/>
    </source>
</evidence>
<proteinExistence type="predicted"/>
<dbReference type="PANTHER" id="PTHR31827">
    <property type="entry name" value="EMB|CAB89363.1"/>
    <property type="match status" value="1"/>
</dbReference>
<evidence type="ECO:0000256" key="1">
    <source>
        <dbReference type="SAM" id="MobiDB-lite"/>
    </source>
</evidence>
<comment type="caution">
    <text evidence="3">The sequence shown here is derived from an EMBL/GenBank/DDBJ whole genome shotgun (WGS) entry which is preliminary data.</text>
</comment>
<dbReference type="Pfam" id="PF24906">
    <property type="entry name" value="Zf_WRKY19"/>
    <property type="match status" value="1"/>
</dbReference>
<feature type="compositionally biased region" description="Basic and acidic residues" evidence="1">
    <location>
        <begin position="303"/>
        <end position="312"/>
    </location>
</feature>
<dbReference type="AlphaFoldDB" id="A0AAV2YFU8"/>
<protein>
    <recommendedName>
        <fullName evidence="2">WRKY19-like zinc finger domain-containing protein</fullName>
    </recommendedName>
</protein>
<dbReference type="EMBL" id="DAKRPA010000363">
    <property type="protein sequence ID" value="DAZ92950.1"/>
    <property type="molecule type" value="Genomic_DNA"/>
</dbReference>
<gene>
    <name evidence="3" type="ORF">N0F65_004042</name>
</gene>
<dbReference type="Proteomes" id="UP001146120">
    <property type="component" value="Unassembled WGS sequence"/>
</dbReference>
<reference evidence="3" key="2">
    <citation type="journal article" date="2023" name="Microbiol Resour">
        <title>Decontamination and Annotation of the Draft Genome Sequence of the Oomycete Lagenidium giganteum ARSEF 373.</title>
        <authorList>
            <person name="Morgan W.R."/>
            <person name="Tartar A."/>
        </authorList>
    </citation>
    <scope>NUCLEOTIDE SEQUENCE</scope>
    <source>
        <strain evidence="3">ARSEF 373</strain>
    </source>
</reference>
<accession>A0AAV2YFU8</accession>
<name>A0AAV2YFU8_9STRA</name>
<feature type="domain" description="WRKY19-like zinc finger" evidence="2">
    <location>
        <begin position="388"/>
        <end position="412"/>
    </location>
</feature>